<feature type="region of interest" description="Disordered" evidence="1">
    <location>
        <begin position="271"/>
        <end position="439"/>
    </location>
</feature>
<feature type="region of interest" description="Disordered" evidence="1">
    <location>
        <begin position="61"/>
        <end position="80"/>
    </location>
</feature>
<reference evidence="2 3" key="1">
    <citation type="submission" date="2016-05" db="EMBL/GenBank/DDBJ databases">
        <title>A degradative enzymes factory behind the ericoid mycorrhizal symbiosis.</title>
        <authorList>
            <consortium name="DOE Joint Genome Institute"/>
            <person name="Martino E."/>
            <person name="Morin E."/>
            <person name="Grelet G."/>
            <person name="Kuo A."/>
            <person name="Kohler A."/>
            <person name="Daghino S."/>
            <person name="Barry K."/>
            <person name="Choi C."/>
            <person name="Cichocki N."/>
            <person name="Clum A."/>
            <person name="Copeland A."/>
            <person name="Hainaut M."/>
            <person name="Haridas S."/>
            <person name="Labutti K."/>
            <person name="Lindquist E."/>
            <person name="Lipzen A."/>
            <person name="Khouja H.-R."/>
            <person name="Murat C."/>
            <person name="Ohm R."/>
            <person name="Olson A."/>
            <person name="Spatafora J."/>
            <person name="Veneault-Fourrey C."/>
            <person name="Henrissat B."/>
            <person name="Grigoriev I."/>
            <person name="Martin F."/>
            <person name="Perotto S."/>
        </authorList>
    </citation>
    <scope>NUCLEOTIDE SEQUENCE [LARGE SCALE GENOMIC DNA]</scope>
    <source>
        <strain evidence="2 3">UAMH 7357</strain>
    </source>
</reference>
<feature type="compositionally biased region" description="Basic and acidic residues" evidence="1">
    <location>
        <begin position="271"/>
        <end position="280"/>
    </location>
</feature>
<evidence type="ECO:0000256" key="1">
    <source>
        <dbReference type="SAM" id="MobiDB-lite"/>
    </source>
</evidence>
<gene>
    <name evidence="2" type="ORF">NA56DRAFT_735560</name>
</gene>
<feature type="non-terminal residue" evidence="2">
    <location>
        <position position="1"/>
    </location>
</feature>
<feature type="compositionally biased region" description="Polar residues" evidence="1">
    <location>
        <begin position="242"/>
        <end position="256"/>
    </location>
</feature>
<evidence type="ECO:0000313" key="2">
    <source>
        <dbReference type="EMBL" id="PMD25753.1"/>
    </source>
</evidence>
<feature type="compositionally biased region" description="Low complexity" evidence="1">
    <location>
        <begin position="39"/>
        <end position="50"/>
    </location>
</feature>
<dbReference type="EMBL" id="KZ613469">
    <property type="protein sequence ID" value="PMD25753.1"/>
    <property type="molecule type" value="Genomic_DNA"/>
</dbReference>
<organism evidence="2 3">
    <name type="scientific">Hyaloscypha hepaticicola</name>
    <dbReference type="NCBI Taxonomy" id="2082293"/>
    <lineage>
        <taxon>Eukaryota</taxon>
        <taxon>Fungi</taxon>
        <taxon>Dikarya</taxon>
        <taxon>Ascomycota</taxon>
        <taxon>Pezizomycotina</taxon>
        <taxon>Leotiomycetes</taxon>
        <taxon>Helotiales</taxon>
        <taxon>Hyaloscyphaceae</taxon>
        <taxon>Hyaloscypha</taxon>
    </lineage>
</organism>
<proteinExistence type="predicted"/>
<feature type="compositionally biased region" description="Pro residues" evidence="1">
    <location>
        <begin position="28"/>
        <end position="38"/>
    </location>
</feature>
<dbReference type="OrthoDB" id="3503577at2759"/>
<name>A0A2J6QHK9_9HELO</name>
<accession>A0A2J6QHK9</accession>
<feature type="compositionally biased region" description="Basic and acidic residues" evidence="1">
    <location>
        <begin position="230"/>
        <end position="239"/>
    </location>
</feature>
<feature type="compositionally biased region" description="Basic and acidic residues" evidence="1">
    <location>
        <begin position="301"/>
        <end position="313"/>
    </location>
</feature>
<protein>
    <submittedName>
        <fullName evidence="2">Uncharacterized protein</fullName>
    </submittedName>
</protein>
<feature type="region of interest" description="Disordered" evidence="1">
    <location>
        <begin position="21"/>
        <end position="50"/>
    </location>
</feature>
<dbReference type="Proteomes" id="UP000235672">
    <property type="component" value="Unassembled WGS sequence"/>
</dbReference>
<sequence>HQALGIGCFSNNLSTLANRSFSKLSPSPSTPPVSPVPIKPTSSSNNSTVSPGFAIQAVVPTTNMNQSPPPDCPESRTRRPSPTEWYPRLYMGQHCQDISVPVYCYMEQRSSEKDALSDLKLASDPLGPPLRNAKEWTDFNMPMYSMRYQGACLTKEMRDEFLKLLDSALKAKYLAQPKFHNKAPVYNEQAKDVKSPIKSVDVNPVSSLNQPADDAAPKHATKIKIEDDEAPAHNERAKAIDSPTQPTDVNPVSSLNRPVDDTVLKHATKMKREAKLEKQNARKIWSWHTARPTSSQALTPRSDDGHGKAESAETMKFNKSSDDQVSRRTNPVPLPKGLEEDTFSPLIEPSARPSNLTPAMTSMSVKRKNVEEHIGQLPPQSREEPSTPSTAPTGPKKWNYFDNYKTLPASSLGNPGRRPGPSEGHFETNHWGSWGWQRG</sequence>
<feature type="region of interest" description="Disordered" evidence="1">
    <location>
        <begin position="225"/>
        <end position="257"/>
    </location>
</feature>
<evidence type="ECO:0000313" key="3">
    <source>
        <dbReference type="Proteomes" id="UP000235672"/>
    </source>
</evidence>
<dbReference type="AlphaFoldDB" id="A0A2J6QHK9"/>
<feature type="compositionally biased region" description="Polar residues" evidence="1">
    <location>
        <begin position="352"/>
        <end position="364"/>
    </location>
</feature>
<keyword evidence="3" id="KW-1185">Reference proteome</keyword>